<keyword evidence="2" id="KW-1185">Reference proteome</keyword>
<dbReference type="AlphaFoldDB" id="B4GJA6"/>
<dbReference type="PhylomeDB" id="B4GJA6"/>
<dbReference type="HOGENOM" id="CLU_2657100_0_0_1"/>
<protein>
    <submittedName>
        <fullName evidence="1">GL25536</fullName>
    </submittedName>
</protein>
<accession>B4GJA6</accession>
<evidence type="ECO:0000313" key="2">
    <source>
        <dbReference type="Proteomes" id="UP000008744"/>
    </source>
</evidence>
<name>B4GJA6_DROPE</name>
<proteinExistence type="predicted"/>
<gene>
    <name evidence="1" type="primary">Dper\GL25536</name>
    <name evidence="1" type="ORF">Dper_GL25536</name>
</gene>
<dbReference type="EMBL" id="CH479184">
    <property type="protein sequence ID" value="EDW37420.1"/>
    <property type="molecule type" value="Genomic_DNA"/>
</dbReference>
<reference evidence="1 2" key="1">
    <citation type="journal article" date="2007" name="Nature">
        <title>Evolution of genes and genomes on the Drosophila phylogeny.</title>
        <authorList>
            <consortium name="Drosophila 12 Genomes Consortium"/>
            <person name="Clark A.G."/>
            <person name="Eisen M.B."/>
            <person name="Smith D.R."/>
            <person name="Bergman C.M."/>
            <person name="Oliver B."/>
            <person name="Markow T.A."/>
            <person name="Kaufman T.C."/>
            <person name="Kellis M."/>
            <person name="Gelbart W."/>
            <person name="Iyer V.N."/>
            <person name="Pollard D.A."/>
            <person name="Sackton T.B."/>
            <person name="Larracuente A.M."/>
            <person name="Singh N.D."/>
            <person name="Abad J.P."/>
            <person name="Abt D.N."/>
            <person name="Adryan B."/>
            <person name="Aguade M."/>
            <person name="Akashi H."/>
            <person name="Anderson W.W."/>
            <person name="Aquadro C.F."/>
            <person name="Ardell D.H."/>
            <person name="Arguello R."/>
            <person name="Artieri C.G."/>
            <person name="Barbash D.A."/>
            <person name="Barker D."/>
            <person name="Barsanti P."/>
            <person name="Batterham P."/>
            <person name="Batzoglou S."/>
            <person name="Begun D."/>
            <person name="Bhutkar A."/>
            <person name="Blanco E."/>
            <person name="Bosak S.A."/>
            <person name="Bradley R.K."/>
            <person name="Brand A.D."/>
            <person name="Brent M.R."/>
            <person name="Brooks A.N."/>
            <person name="Brown R.H."/>
            <person name="Butlin R.K."/>
            <person name="Caggese C."/>
            <person name="Calvi B.R."/>
            <person name="Bernardo de Carvalho A."/>
            <person name="Caspi A."/>
            <person name="Castrezana S."/>
            <person name="Celniker S.E."/>
            <person name="Chang J.L."/>
            <person name="Chapple C."/>
            <person name="Chatterji S."/>
            <person name="Chinwalla A."/>
            <person name="Civetta A."/>
            <person name="Clifton S.W."/>
            <person name="Comeron J.M."/>
            <person name="Costello J.C."/>
            <person name="Coyne J.A."/>
            <person name="Daub J."/>
            <person name="David R.G."/>
            <person name="Delcher A.L."/>
            <person name="Delehaunty K."/>
            <person name="Do C.B."/>
            <person name="Ebling H."/>
            <person name="Edwards K."/>
            <person name="Eickbush T."/>
            <person name="Evans J.D."/>
            <person name="Filipski A."/>
            <person name="Findeiss S."/>
            <person name="Freyhult E."/>
            <person name="Fulton L."/>
            <person name="Fulton R."/>
            <person name="Garcia A.C."/>
            <person name="Gardiner A."/>
            <person name="Garfield D.A."/>
            <person name="Garvin B.E."/>
            <person name="Gibson G."/>
            <person name="Gilbert D."/>
            <person name="Gnerre S."/>
            <person name="Godfrey J."/>
            <person name="Good R."/>
            <person name="Gotea V."/>
            <person name="Gravely B."/>
            <person name="Greenberg A.J."/>
            <person name="Griffiths-Jones S."/>
            <person name="Gross S."/>
            <person name="Guigo R."/>
            <person name="Gustafson E.A."/>
            <person name="Haerty W."/>
            <person name="Hahn M.W."/>
            <person name="Halligan D.L."/>
            <person name="Halpern A.L."/>
            <person name="Halter G.M."/>
            <person name="Han M.V."/>
            <person name="Heger A."/>
            <person name="Hillier L."/>
            <person name="Hinrichs A.S."/>
            <person name="Holmes I."/>
            <person name="Hoskins R.A."/>
            <person name="Hubisz M.J."/>
            <person name="Hultmark D."/>
            <person name="Huntley M.A."/>
            <person name="Jaffe D.B."/>
            <person name="Jagadeeshan S."/>
            <person name="Jeck W.R."/>
            <person name="Johnson J."/>
            <person name="Jones C.D."/>
            <person name="Jordan W.C."/>
            <person name="Karpen G.H."/>
            <person name="Kataoka E."/>
            <person name="Keightley P.D."/>
            <person name="Kheradpour P."/>
            <person name="Kirkness E.F."/>
            <person name="Koerich L.B."/>
            <person name="Kristiansen K."/>
            <person name="Kudrna D."/>
            <person name="Kulathinal R.J."/>
            <person name="Kumar S."/>
            <person name="Kwok R."/>
            <person name="Lander E."/>
            <person name="Langley C.H."/>
            <person name="Lapoint R."/>
            <person name="Lazzaro B.P."/>
            <person name="Lee S.J."/>
            <person name="Levesque L."/>
            <person name="Li R."/>
            <person name="Lin C.F."/>
            <person name="Lin M.F."/>
            <person name="Lindblad-Toh K."/>
            <person name="Llopart A."/>
            <person name="Long M."/>
            <person name="Low L."/>
            <person name="Lozovsky E."/>
            <person name="Lu J."/>
            <person name="Luo M."/>
            <person name="Machado C.A."/>
            <person name="Makalowski W."/>
            <person name="Marzo M."/>
            <person name="Matsuda M."/>
            <person name="Matzkin L."/>
            <person name="McAllister B."/>
            <person name="McBride C.S."/>
            <person name="McKernan B."/>
            <person name="McKernan K."/>
            <person name="Mendez-Lago M."/>
            <person name="Minx P."/>
            <person name="Mollenhauer M.U."/>
            <person name="Montooth K."/>
            <person name="Mount S.M."/>
            <person name="Mu X."/>
            <person name="Myers E."/>
            <person name="Negre B."/>
            <person name="Newfeld S."/>
            <person name="Nielsen R."/>
            <person name="Noor M.A."/>
            <person name="O'Grady P."/>
            <person name="Pachter L."/>
            <person name="Papaceit M."/>
            <person name="Parisi M.J."/>
            <person name="Parisi M."/>
            <person name="Parts L."/>
            <person name="Pedersen J.S."/>
            <person name="Pesole G."/>
            <person name="Phillippy A.M."/>
            <person name="Ponting C.P."/>
            <person name="Pop M."/>
            <person name="Porcelli D."/>
            <person name="Powell J.R."/>
            <person name="Prohaska S."/>
            <person name="Pruitt K."/>
            <person name="Puig M."/>
            <person name="Quesneville H."/>
            <person name="Ram K.R."/>
            <person name="Rand D."/>
            <person name="Rasmussen M.D."/>
            <person name="Reed L.K."/>
            <person name="Reenan R."/>
            <person name="Reily A."/>
            <person name="Remington K.A."/>
            <person name="Rieger T.T."/>
            <person name="Ritchie M.G."/>
            <person name="Robin C."/>
            <person name="Rogers Y.H."/>
            <person name="Rohde C."/>
            <person name="Rozas J."/>
            <person name="Rubenfield M.J."/>
            <person name="Ruiz A."/>
            <person name="Russo S."/>
            <person name="Salzberg S.L."/>
            <person name="Sanchez-Gracia A."/>
            <person name="Saranga D.J."/>
            <person name="Sato H."/>
            <person name="Schaeffer S.W."/>
            <person name="Schatz M.C."/>
            <person name="Schlenke T."/>
            <person name="Schwartz R."/>
            <person name="Segarra C."/>
            <person name="Singh R.S."/>
            <person name="Sirot L."/>
            <person name="Sirota M."/>
            <person name="Sisneros N.B."/>
            <person name="Smith C.D."/>
            <person name="Smith T.F."/>
            <person name="Spieth J."/>
            <person name="Stage D.E."/>
            <person name="Stark A."/>
            <person name="Stephan W."/>
            <person name="Strausberg R.L."/>
            <person name="Strempel S."/>
            <person name="Sturgill D."/>
            <person name="Sutton G."/>
            <person name="Sutton G.G."/>
            <person name="Tao W."/>
            <person name="Teichmann S."/>
            <person name="Tobari Y.N."/>
            <person name="Tomimura Y."/>
            <person name="Tsolas J.M."/>
            <person name="Valente V.L."/>
            <person name="Venter E."/>
            <person name="Venter J.C."/>
            <person name="Vicario S."/>
            <person name="Vieira F.G."/>
            <person name="Vilella A.J."/>
            <person name="Villasante A."/>
            <person name="Walenz B."/>
            <person name="Wang J."/>
            <person name="Wasserman M."/>
            <person name="Watts T."/>
            <person name="Wilson D."/>
            <person name="Wilson R.K."/>
            <person name="Wing R.A."/>
            <person name="Wolfner M.F."/>
            <person name="Wong A."/>
            <person name="Wong G.K."/>
            <person name="Wu C.I."/>
            <person name="Wu G."/>
            <person name="Yamamoto D."/>
            <person name="Yang H.P."/>
            <person name="Yang S.P."/>
            <person name="Yorke J.A."/>
            <person name="Yoshida K."/>
            <person name="Zdobnov E."/>
            <person name="Zhang P."/>
            <person name="Zhang Y."/>
            <person name="Zimin A.V."/>
            <person name="Baldwin J."/>
            <person name="Abdouelleil A."/>
            <person name="Abdulkadir J."/>
            <person name="Abebe A."/>
            <person name="Abera B."/>
            <person name="Abreu J."/>
            <person name="Acer S.C."/>
            <person name="Aftuck L."/>
            <person name="Alexander A."/>
            <person name="An P."/>
            <person name="Anderson E."/>
            <person name="Anderson S."/>
            <person name="Arachi H."/>
            <person name="Azer M."/>
            <person name="Bachantsang P."/>
            <person name="Barry A."/>
            <person name="Bayul T."/>
            <person name="Berlin A."/>
            <person name="Bessette D."/>
            <person name="Bloom T."/>
            <person name="Blye J."/>
            <person name="Boguslavskiy L."/>
            <person name="Bonnet C."/>
            <person name="Boukhgalter B."/>
            <person name="Bourzgui I."/>
            <person name="Brown A."/>
            <person name="Cahill P."/>
            <person name="Channer S."/>
            <person name="Cheshatsang Y."/>
            <person name="Chuda L."/>
            <person name="Citroen M."/>
            <person name="Collymore A."/>
            <person name="Cooke P."/>
            <person name="Costello M."/>
            <person name="D'Aco K."/>
            <person name="Daza R."/>
            <person name="De Haan G."/>
            <person name="DeGray S."/>
            <person name="DeMaso C."/>
            <person name="Dhargay N."/>
            <person name="Dooley K."/>
            <person name="Dooley E."/>
            <person name="Doricent M."/>
            <person name="Dorje P."/>
            <person name="Dorjee K."/>
            <person name="Dupes A."/>
            <person name="Elong R."/>
            <person name="Falk J."/>
            <person name="Farina A."/>
            <person name="Faro S."/>
            <person name="Ferguson D."/>
            <person name="Fisher S."/>
            <person name="Foley C.D."/>
            <person name="Franke A."/>
            <person name="Friedrich D."/>
            <person name="Gadbois L."/>
            <person name="Gearin G."/>
            <person name="Gearin C.R."/>
            <person name="Giannoukos G."/>
            <person name="Goode T."/>
            <person name="Graham J."/>
            <person name="Grandbois E."/>
            <person name="Grewal S."/>
            <person name="Gyaltsen K."/>
            <person name="Hafez N."/>
            <person name="Hagos B."/>
            <person name="Hall J."/>
            <person name="Henson C."/>
            <person name="Hollinger A."/>
            <person name="Honan T."/>
            <person name="Huard M.D."/>
            <person name="Hughes L."/>
            <person name="Hurhula B."/>
            <person name="Husby M.E."/>
            <person name="Kamat A."/>
            <person name="Kanga B."/>
            <person name="Kashin S."/>
            <person name="Khazanovich D."/>
            <person name="Kisner P."/>
            <person name="Lance K."/>
            <person name="Lara M."/>
            <person name="Lee W."/>
            <person name="Lennon N."/>
            <person name="Letendre F."/>
            <person name="LeVine R."/>
            <person name="Lipovsky A."/>
            <person name="Liu X."/>
            <person name="Liu J."/>
            <person name="Liu S."/>
            <person name="Lokyitsang T."/>
            <person name="Lokyitsang Y."/>
            <person name="Lubonja R."/>
            <person name="Lui A."/>
            <person name="MacDonald P."/>
            <person name="Magnisalis V."/>
            <person name="Maru K."/>
            <person name="Matthews C."/>
            <person name="McCusker W."/>
            <person name="McDonough S."/>
            <person name="Mehta T."/>
            <person name="Meldrim J."/>
            <person name="Meneus L."/>
            <person name="Mihai O."/>
            <person name="Mihalev A."/>
            <person name="Mihova T."/>
            <person name="Mittelman R."/>
            <person name="Mlenga V."/>
            <person name="Montmayeur A."/>
            <person name="Mulrain L."/>
            <person name="Navidi A."/>
            <person name="Naylor J."/>
            <person name="Negash T."/>
            <person name="Nguyen T."/>
            <person name="Nguyen N."/>
            <person name="Nicol R."/>
            <person name="Norbu C."/>
            <person name="Norbu N."/>
            <person name="Novod N."/>
            <person name="O'Neill B."/>
            <person name="Osman S."/>
            <person name="Markiewicz E."/>
            <person name="Oyono O.L."/>
            <person name="Patti C."/>
            <person name="Phunkhang P."/>
            <person name="Pierre F."/>
            <person name="Priest M."/>
            <person name="Raghuraman S."/>
            <person name="Rege F."/>
            <person name="Reyes R."/>
            <person name="Rise C."/>
            <person name="Rogov P."/>
            <person name="Ross K."/>
            <person name="Ryan E."/>
            <person name="Settipalli S."/>
            <person name="Shea T."/>
            <person name="Sherpa N."/>
            <person name="Shi L."/>
            <person name="Shih D."/>
            <person name="Sparrow T."/>
            <person name="Spaulding J."/>
            <person name="Stalker J."/>
            <person name="Stange-Thomann N."/>
            <person name="Stavropoulos S."/>
            <person name="Stone C."/>
            <person name="Strader C."/>
            <person name="Tesfaye S."/>
            <person name="Thomson T."/>
            <person name="Thoulutsang Y."/>
            <person name="Thoulutsang D."/>
            <person name="Topham K."/>
            <person name="Topping I."/>
            <person name="Tsamla T."/>
            <person name="Vassiliev H."/>
            <person name="Vo A."/>
            <person name="Wangchuk T."/>
            <person name="Wangdi T."/>
            <person name="Weiand M."/>
            <person name="Wilkinson J."/>
            <person name="Wilson A."/>
            <person name="Yadav S."/>
            <person name="Young G."/>
            <person name="Yu Q."/>
            <person name="Zembek L."/>
            <person name="Zhong D."/>
            <person name="Zimmer A."/>
            <person name="Zwirko Z."/>
            <person name="Jaffe D.B."/>
            <person name="Alvarez P."/>
            <person name="Brockman W."/>
            <person name="Butler J."/>
            <person name="Chin C."/>
            <person name="Gnerre S."/>
            <person name="Grabherr M."/>
            <person name="Kleber M."/>
            <person name="Mauceli E."/>
            <person name="MacCallum I."/>
        </authorList>
    </citation>
    <scope>NUCLEOTIDE SEQUENCE [LARGE SCALE GENOMIC DNA]</scope>
    <source>
        <strain evidence="2">MSH-3 / Tucson 14011-0111.49</strain>
    </source>
</reference>
<sequence length="76" mass="8536">MQLSNLKRKGNSVSTDRGRWRIRDSFQLPRPIVQSLDKGPFKRGGAPKKVPPITFNAQQECGAEEYIPIKKGVITV</sequence>
<evidence type="ECO:0000313" key="1">
    <source>
        <dbReference type="EMBL" id="EDW37420.1"/>
    </source>
</evidence>
<organism evidence="2">
    <name type="scientific">Drosophila persimilis</name>
    <name type="common">Fruit fly</name>
    <dbReference type="NCBI Taxonomy" id="7234"/>
    <lineage>
        <taxon>Eukaryota</taxon>
        <taxon>Metazoa</taxon>
        <taxon>Ecdysozoa</taxon>
        <taxon>Arthropoda</taxon>
        <taxon>Hexapoda</taxon>
        <taxon>Insecta</taxon>
        <taxon>Pterygota</taxon>
        <taxon>Neoptera</taxon>
        <taxon>Endopterygota</taxon>
        <taxon>Diptera</taxon>
        <taxon>Brachycera</taxon>
        <taxon>Muscomorpha</taxon>
        <taxon>Ephydroidea</taxon>
        <taxon>Drosophilidae</taxon>
        <taxon>Drosophila</taxon>
        <taxon>Sophophora</taxon>
    </lineage>
</organism>
<dbReference type="Proteomes" id="UP000008744">
    <property type="component" value="Unassembled WGS sequence"/>
</dbReference>